<accession>A0A009IL81</accession>
<dbReference type="SUPFAM" id="SSF52540">
    <property type="entry name" value="P-loop containing nucleoside triphosphate hydrolases"/>
    <property type="match status" value="1"/>
</dbReference>
<keyword evidence="4" id="KW-0997">Cell inner membrane</keyword>
<evidence type="ECO:0000256" key="5">
    <source>
        <dbReference type="ARBA" id="ARBA00022692"/>
    </source>
</evidence>
<comment type="caution">
    <text evidence="16">The sequence shown here is derived from an EMBL/GenBank/DDBJ whole genome shotgun (WGS) entry which is preliminary data.</text>
</comment>
<evidence type="ECO:0000256" key="7">
    <source>
        <dbReference type="ARBA" id="ARBA00022840"/>
    </source>
</evidence>
<dbReference type="InterPro" id="IPR003593">
    <property type="entry name" value="AAA+_ATPase"/>
</dbReference>
<feature type="transmembrane region" description="Helical" evidence="14">
    <location>
        <begin position="622"/>
        <end position="647"/>
    </location>
</feature>
<dbReference type="PANTHER" id="PTHR30572:SF14">
    <property type="entry name" value="MACROLIDE EXPORT ATP-BINDING_PERMEASE PROTEIN MACB"/>
    <property type="match status" value="1"/>
</dbReference>
<proteinExistence type="inferred from homology"/>
<keyword evidence="8" id="KW-1278">Translocase</keyword>
<dbReference type="Pfam" id="PF00005">
    <property type="entry name" value="ABC_tran"/>
    <property type="match status" value="1"/>
</dbReference>
<evidence type="ECO:0000256" key="6">
    <source>
        <dbReference type="ARBA" id="ARBA00022741"/>
    </source>
</evidence>
<comment type="similarity">
    <text evidence="11">Belongs to the ABC transporter superfamily. Macrolide exporter (TC 3.A.1.122) family.</text>
</comment>
<keyword evidence="2" id="KW-0813">Transport</keyword>
<dbReference type="InterPro" id="IPR050250">
    <property type="entry name" value="Macrolide_Exporter_MacB"/>
</dbReference>
<organism evidence="16 17">
    <name type="scientific">Acinetobacter baumannii (strain 1295743)</name>
    <dbReference type="NCBI Taxonomy" id="1310613"/>
    <lineage>
        <taxon>Bacteria</taxon>
        <taxon>Pseudomonadati</taxon>
        <taxon>Pseudomonadota</taxon>
        <taxon>Gammaproteobacteria</taxon>
        <taxon>Moraxellales</taxon>
        <taxon>Moraxellaceae</taxon>
        <taxon>Acinetobacter</taxon>
        <taxon>Acinetobacter calcoaceticus/baumannii complex</taxon>
    </lineage>
</organism>
<feature type="transmembrane region" description="Helical" evidence="14">
    <location>
        <begin position="587"/>
        <end position="610"/>
    </location>
</feature>
<evidence type="ECO:0000256" key="3">
    <source>
        <dbReference type="ARBA" id="ARBA00022475"/>
    </source>
</evidence>
<dbReference type="InterPro" id="IPR017871">
    <property type="entry name" value="ABC_transporter-like_CS"/>
</dbReference>
<dbReference type="Pfam" id="PF12704">
    <property type="entry name" value="MacB_PCD"/>
    <property type="match status" value="1"/>
</dbReference>
<dbReference type="InterPro" id="IPR003439">
    <property type="entry name" value="ABC_transporter-like_ATP-bd"/>
</dbReference>
<dbReference type="Proteomes" id="UP000020595">
    <property type="component" value="Unassembled WGS sequence"/>
</dbReference>
<dbReference type="GO" id="GO:1902495">
    <property type="term" value="C:transmembrane transporter complex"/>
    <property type="evidence" value="ECO:0007669"/>
    <property type="project" value="UniProtKB-ARBA"/>
</dbReference>
<dbReference type="SMR" id="A0A009IL81"/>
<evidence type="ECO:0000256" key="12">
    <source>
        <dbReference type="ARBA" id="ARBA00041199"/>
    </source>
</evidence>
<feature type="transmembrane region" description="Helical" evidence="14">
    <location>
        <begin position="538"/>
        <end position="563"/>
    </location>
</feature>
<evidence type="ECO:0000256" key="2">
    <source>
        <dbReference type="ARBA" id="ARBA00022448"/>
    </source>
</evidence>
<dbReference type="GeneID" id="92892519"/>
<dbReference type="PROSITE" id="PS50893">
    <property type="entry name" value="ABC_TRANSPORTER_2"/>
    <property type="match status" value="1"/>
</dbReference>
<evidence type="ECO:0000256" key="1">
    <source>
        <dbReference type="ARBA" id="ARBA00004429"/>
    </source>
</evidence>
<dbReference type="FunFam" id="3.40.50.300:FF:000032">
    <property type="entry name" value="Export ABC transporter ATP-binding protein"/>
    <property type="match status" value="1"/>
</dbReference>
<protein>
    <recommendedName>
        <fullName evidence="12">Pyoverdine export ATP-binding/permease protein PvdT</fullName>
    </recommendedName>
</protein>
<sequence>MTKQALLEVSNLVREFPAGESTIQILKGIDLTIYEGELVAIVGQSGSGKSTLMNILGCLDRPTSGSYKVNGQETGKLEPDQLAQLRREYFGFIFQRYHLLGDLSAEGNVEVPAVYAGVTPADRKQRATALLTELGLGTKTQNRPSQLSGGQQQRVSIARALMNGGDVILADEPTGALDSHSGVEVMRILRELNAAGHTIILVTHDMQVAKNATRIIEISDGEIISDRPNVPDQSLEEVKSDPDAAPALQNKQKKGKSISAWRSTLDRLSEAFQMALLSMNAHRMRTFLTMLGIIIGIASVVTVVALGNGSQQQILSNISSLGTNTITVFQGRGFGDNSKTANFKTLVPADADALMTQPYVSAVSPMVSTSKTMRYQQNEANATINGVSNDYFDVKGLVFKDGQTFDQRSVRDRSQDVVIDTNTQKQFFSDGTNPIGQVVLLGSVPARIIGIVEPQTSGMGSDDTLNVYMPYTTVMSRMLGQAHVRNIVVRINDKYSTSAAENAIVNLLTQRHGAQDIFTMNSDSIRQTIEKTTSTMTLLVSAIAVISLVVGGIGVMNIMLVSVTERTQEIGVRMAVGARQSDILQQFLIEAILVCLIGGVLGVLLSLGLGQLINKFAGGNFAVAYSTTSIVAAFVCSTLIGVVFGFLPAKNAAKLDPVAALSRE</sequence>
<dbReference type="GO" id="GO:0005524">
    <property type="term" value="F:ATP binding"/>
    <property type="evidence" value="ECO:0007669"/>
    <property type="project" value="UniProtKB-KW"/>
</dbReference>
<feature type="transmembrane region" description="Helical" evidence="14">
    <location>
        <begin position="287"/>
        <end position="307"/>
    </location>
</feature>
<evidence type="ECO:0000256" key="9">
    <source>
        <dbReference type="ARBA" id="ARBA00022989"/>
    </source>
</evidence>
<feature type="region of interest" description="Disordered" evidence="13">
    <location>
        <begin position="226"/>
        <end position="255"/>
    </location>
</feature>
<dbReference type="AlphaFoldDB" id="A0A009IL81"/>
<dbReference type="InterPro" id="IPR025857">
    <property type="entry name" value="MacB_PCD"/>
</dbReference>
<dbReference type="InterPro" id="IPR017911">
    <property type="entry name" value="MacB-like_ATP-bd"/>
</dbReference>
<dbReference type="PROSITE" id="PS00211">
    <property type="entry name" value="ABC_TRANSPORTER_1"/>
    <property type="match status" value="1"/>
</dbReference>
<dbReference type="InterPro" id="IPR003838">
    <property type="entry name" value="ABC3_permease_C"/>
</dbReference>
<reference evidence="16 17" key="1">
    <citation type="submission" date="2014-02" db="EMBL/GenBank/DDBJ databases">
        <title>Comparative genomics and transcriptomics to identify genetic mechanisms underlying the emergence of carbapenem resistant Acinetobacter baumannii (CRAb).</title>
        <authorList>
            <person name="Harris A.D."/>
            <person name="Johnson K.J."/>
            <person name="George J."/>
            <person name="Shefchek K."/>
            <person name="Daugherty S.C."/>
            <person name="Parankush S."/>
            <person name="Sadzewicz L."/>
            <person name="Tallon L."/>
            <person name="Sengamalay N."/>
            <person name="Hazen T.H."/>
            <person name="Rasko D.A."/>
        </authorList>
    </citation>
    <scope>NUCLEOTIDE SEQUENCE [LARGE SCALE GENOMIC DNA]</scope>
    <source>
        <strain evidence="16 17">1295743</strain>
    </source>
</reference>
<comment type="subcellular location">
    <subcellularLocation>
        <location evidence="1">Cell inner membrane</location>
        <topology evidence="1">Multi-pass membrane protein</topology>
    </subcellularLocation>
</comment>
<evidence type="ECO:0000313" key="17">
    <source>
        <dbReference type="Proteomes" id="UP000020595"/>
    </source>
</evidence>
<evidence type="ECO:0000256" key="14">
    <source>
        <dbReference type="SAM" id="Phobius"/>
    </source>
</evidence>
<dbReference type="Gene3D" id="3.40.50.300">
    <property type="entry name" value="P-loop containing nucleotide triphosphate hydrolases"/>
    <property type="match status" value="1"/>
</dbReference>
<evidence type="ECO:0000256" key="8">
    <source>
        <dbReference type="ARBA" id="ARBA00022967"/>
    </source>
</evidence>
<dbReference type="Pfam" id="PF02687">
    <property type="entry name" value="FtsX"/>
    <property type="match status" value="1"/>
</dbReference>
<feature type="domain" description="ABC transporter" evidence="15">
    <location>
        <begin position="7"/>
        <end position="247"/>
    </location>
</feature>
<dbReference type="GO" id="GO:0022857">
    <property type="term" value="F:transmembrane transporter activity"/>
    <property type="evidence" value="ECO:0007669"/>
    <property type="project" value="TreeGrafter"/>
</dbReference>
<dbReference type="InterPro" id="IPR027417">
    <property type="entry name" value="P-loop_NTPase"/>
</dbReference>
<evidence type="ECO:0000256" key="13">
    <source>
        <dbReference type="SAM" id="MobiDB-lite"/>
    </source>
</evidence>
<dbReference type="GO" id="GO:0005886">
    <property type="term" value="C:plasma membrane"/>
    <property type="evidence" value="ECO:0007669"/>
    <property type="project" value="UniProtKB-SubCell"/>
</dbReference>
<keyword evidence="7" id="KW-0067">ATP-binding</keyword>
<dbReference type="PANTHER" id="PTHR30572">
    <property type="entry name" value="MEMBRANE COMPONENT OF TRANSPORTER-RELATED"/>
    <property type="match status" value="1"/>
</dbReference>
<dbReference type="PATRIC" id="fig|1310613.3.peg.2146"/>
<evidence type="ECO:0000256" key="11">
    <source>
        <dbReference type="ARBA" id="ARBA00038388"/>
    </source>
</evidence>
<dbReference type="GO" id="GO:0016887">
    <property type="term" value="F:ATP hydrolysis activity"/>
    <property type="evidence" value="ECO:0007669"/>
    <property type="project" value="InterPro"/>
</dbReference>
<dbReference type="EMBL" id="JEWH01000026">
    <property type="protein sequence ID" value="EXB05469.1"/>
    <property type="molecule type" value="Genomic_DNA"/>
</dbReference>
<keyword evidence="9 14" id="KW-1133">Transmembrane helix</keyword>
<keyword evidence="3" id="KW-1003">Cell membrane</keyword>
<dbReference type="RefSeq" id="WP_000165905.1">
    <property type="nucleotide sequence ID" value="NZ_JEWH01000026.1"/>
</dbReference>
<keyword evidence="5 14" id="KW-0812">Transmembrane</keyword>
<dbReference type="SMART" id="SM00382">
    <property type="entry name" value="AAA"/>
    <property type="match status" value="1"/>
</dbReference>
<evidence type="ECO:0000256" key="10">
    <source>
        <dbReference type="ARBA" id="ARBA00023136"/>
    </source>
</evidence>
<gene>
    <name evidence="16" type="ORF">J512_2234</name>
</gene>
<keyword evidence="6" id="KW-0547">Nucleotide-binding</keyword>
<keyword evidence="10 14" id="KW-0472">Membrane</keyword>
<evidence type="ECO:0000256" key="4">
    <source>
        <dbReference type="ARBA" id="ARBA00022519"/>
    </source>
</evidence>
<name>A0A009IL81_ACIB9</name>
<evidence type="ECO:0000259" key="15">
    <source>
        <dbReference type="PROSITE" id="PS50893"/>
    </source>
</evidence>
<evidence type="ECO:0000313" key="16">
    <source>
        <dbReference type="EMBL" id="EXB05469.1"/>
    </source>
</evidence>
<dbReference type="CDD" id="cd03255">
    <property type="entry name" value="ABC_MJ0796_LolCDE_FtsE"/>
    <property type="match status" value="1"/>
</dbReference>